<name>A0A9P6GZ92_9MICR</name>
<evidence type="ECO:0000313" key="2">
    <source>
        <dbReference type="Proteomes" id="UP000740883"/>
    </source>
</evidence>
<evidence type="ECO:0008006" key="3">
    <source>
        <dbReference type="Google" id="ProtNLM"/>
    </source>
</evidence>
<dbReference type="NCBIfam" id="TIGR01509">
    <property type="entry name" value="HAD-SF-IA-v3"/>
    <property type="match status" value="1"/>
</dbReference>
<protein>
    <recommendedName>
        <fullName evidence="3">Pyrimidine 5-nucleotidase</fullName>
    </recommendedName>
</protein>
<dbReference type="Proteomes" id="UP000740883">
    <property type="component" value="Unassembled WGS sequence"/>
</dbReference>
<accession>A0A9P6GZ92</accession>
<sequence>MFDVLKFISMKTENLELKDSIKKVGDDYIFLFDIDDTLYKSSYEFKKIQLKSYVDVYNNLRDICGNRDIPPVSAGLIENSLYSETFSKYFNISPIQLESLRKQIAYKDYLGKEMKLRKKLLSIPFRKWAFTNCVESRARPILKALGLTDCFEGVICIDDDSVELIGKPKDSAFEFVEEFLGIENKQKVFFFDDALANIKTGERFGWRSFHVRKKYNIIDLLEDTLKLI</sequence>
<gene>
    <name evidence="1" type="ORF">NGRA_1277</name>
</gene>
<dbReference type="PANTHER" id="PTHR12725:SF117">
    <property type="entry name" value="HALOACID DEHALOGENASE-LIKE HYDROLASE"/>
    <property type="match status" value="1"/>
</dbReference>
<organism evidence="1 2">
    <name type="scientific">Nosema granulosis</name>
    <dbReference type="NCBI Taxonomy" id="83296"/>
    <lineage>
        <taxon>Eukaryota</taxon>
        <taxon>Fungi</taxon>
        <taxon>Fungi incertae sedis</taxon>
        <taxon>Microsporidia</taxon>
        <taxon>Nosematidae</taxon>
        <taxon>Nosema</taxon>
    </lineage>
</organism>
<dbReference type="InterPro" id="IPR023214">
    <property type="entry name" value="HAD_sf"/>
</dbReference>
<evidence type="ECO:0000313" key="1">
    <source>
        <dbReference type="EMBL" id="KAF9763422.1"/>
    </source>
</evidence>
<dbReference type="OrthoDB" id="2195201at2759"/>
<dbReference type="Gene3D" id="3.40.50.1000">
    <property type="entry name" value="HAD superfamily/HAD-like"/>
    <property type="match status" value="1"/>
</dbReference>
<proteinExistence type="predicted"/>
<dbReference type="PANTHER" id="PTHR12725">
    <property type="entry name" value="HALOACID DEHALOGENASE-LIKE HYDROLASE"/>
    <property type="match status" value="1"/>
</dbReference>
<dbReference type="SFLD" id="SFLDS00003">
    <property type="entry name" value="Haloacid_Dehalogenase"/>
    <property type="match status" value="1"/>
</dbReference>
<dbReference type="SFLD" id="SFLDG01129">
    <property type="entry name" value="C1.5:_HAD__Beta-PGM__Phosphata"/>
    <property type="match status" value="1"/>
</dbReference>
<dbReference type="InterPro" id="IPR006439">
    <property type="entry name" value="HAD-SF_hydro_IA"/>
</dbReference>
<comment type="caution">
    <text evidence="1">The sequence shown here is derived from an EMBL/GenBank/DDBJ whole genome shotgun (WGS) entry which is preliminary data.</text>
</comment>
<keyword evidence="2" id="KW-1185">Reference proteome</keyword>
<dbReference type="InterPro" id="IPR036412">
    <property type="entry name" value="HAD-like_sf"/>
</dbReference>
<dbReference type="AlphaFoldDB" id="A0A9P6GZ92"/>
<reference evidence="1 2" key="1">
    <citation type="journal article" date="2020" name="Genome Biol. Evol.">
        <title>Comparative genomics of strictly vertically transmitted, feminizing microsporidia endosymbionts of amphipod crustaceans.</title>
        <authorList>
            <person name="Cormier A."/>
            <person name="Chebbi M.A."/>
            <person name="Giraud I."/>
            <person name="Wattier R."/>
            <person name="Teixeira M."/>
            <person name="Gilbert C."/>
            <person name="Rigaud T."/>
            <person name="Cordaux R."/>
        </authorList>
    </citation>
    <scope>NUCLEOTIDE SEQUENCE [LARGE SCALE GENOMIC DNA]</scope>
    <source>
        <strain evidence="1 2">Ou3-Ou53</strain>
    </source>
</reference>
<dbReference type="Pfam" id="PF00702">
    <property type="entry name" value="Hydrolase"/>
    <property type="match status" value="1"/>
</dbReference>
<dbReference type="EMBL" id="SBJO01000076">
    <property type="protein sequence ID" value="KAF9763422.1"/>
    <property type="molecule type" value="Genomic_DNA"/>
</dbReference>
<dbReference type="GO" id="GO:0016791">
    <property type="term" value="F:phosphatase activity"/>
    <property type="evidence" value="ECO:0007669"/>
    <property type="project" value="UniProtKB-ARBA"/>
</dbReference>
<dbReference type="SUPFAM" id="SSF56784">
    <property type="entry name" value="HAD-like"/>
    <property type="match status" value="1"/>
</dbReference>